<dbReference type="EC" id="3.1.3.18" evidence="1"/>
<gene>
    <name evidence="1" type="ORF">MNB_SM-7-722</name>
</gene>
<dbReference type="InterPro" id="IPR050155">
    <property type="entry name" value="HAD-like_hydrolase_sf"/>
</dbReference>
<keyword evidence="1" id="KW-0378">Hydrolase</keyword>
<dbReference type="SUPFAM" id="SSF56784">
    <property type="entry name" value="HAD-like"/>
    <property type="match status" value="1"/>
</dbReference>
<dbReference type="InterPro" id="IPR041492">
    <property type="entry name" value="HAD_2"/>
</dbReference>
<dbReference type="GO" id="GO:0006281">
    <property type="term" value="P:DNA repair"/>
    <property type="evidence" value="ECO:0007669"/>
    <property type="project" value="TreeGrafter"/>
</dbReference>
<dbReference type="GO" id="GO:0005829">
    <property type="term" value="C:cytosol"/>
    <property type="evidence" value="ECO:0007669"/>
    <property type="project" value="TreeGrafter"/>
</dbReference>
<dbReference type="Pfam" id="PF13419">
    <property type="entry name" value="HAD_2"/>
    <property type="match status" value="1"/>
</dbReference>
<dbReference type="Gene3D" id="3.40.50.1000">
    <property type="entry name" value="HAD superfamily/HAD-like"/>
    <property type="match status" value="1"/>
</dbReference>
<dbReference type="InterPro" id="IPR006439">
    <property type="entry name" value="HAD-SF_hydro_IA"/>
</dbReference>
<dbReference type="NCBIfam" id="TIGR01549">
    <property type="entry name" value="HAD-SF-IA-v1"/>
    <property type="match status" value="1"/>
</dbReference>
<dbReference type="PANTHER" id="PTHR43434">
    <property type="entry name" value="PHOSPHOGLYCOLATE PHOSPHATASE"/>
    <property type="match status" value="1"/>
</dbReference>
<dbReference type="SFLD" id="SFLDS00003">
    <property type="entry name" value="Haloacid_Dehalogenase"/>
    <property type="match status" value="1"/>
</dbReference>
<dbReference type="GO" id="GO:0008967">
    <property type="term" value="F:phosphoglycolate phosphatase activity"/>
    <property type="evidence" value="ECO:0007669"/>
    <property type="project" value="UniProtKB-EC"/>
</dbReference>
<organism evidence="1">
    <name type="scientific">hydrothermal vent metagenome</name>
    <dbReference type="NCBI Taxonomy" id="652676"/>
    <lineage>
        <taxon>unclassified sequences</taxon>
        <taxon>metagenomes</taxon>
        <taxon>ecological metagenomes</taxon>
    </lineage>
</organism>
<dbReference type="InterPro" id="IPR023214">
    <property type="entry name" value="HAD_sf"/>
</dbReference>
<dbReference type="PANTHER" id="PTHR43434:SF1">
    <property type="entry name" value="PHOSPHOGLYCOLATE PHOSPHATASE"/>
    <property type="match status" value="1"/>
</dbReference>
<reference evidence="1" key="1">
    <citation type="submission" date="2016-10" db="EMBL/GenBank/DDBJ databases">
        <authorList>
            <person name="de Groot N.N."/>
        </authorList>
    </citation>
    <scope>NUCLEOTIDE SEQUENCE</scope>
</reference>
<dbReference type="EMBL" id="FPHB01000048">
    <property type="protein sequence ID" value="SFV60226.1"/>
    <property type="molecule type" value="Genomic_DNA"/>
</dbReference>
<dbReference type="InterPro" id="IPR023198">
    <property type="entry name" value="PGP-like_dom2"/>
</dbReference>
<sequence length="214" mass="24411">MIVLFDLDGTLIDSTEAILESFHVACAKFGFASPDDKDIKRLIGYPLDYMFTHVGVEKERVWDYVAAYKEHYRVISKEKTHLLPNAKEAVELASTFARLGIVTTKTARYSKELMDHFGLLHHFEVLIGREDVTNPKPHPEPILNAIELMQPKELEEIYMIGDTKLDMECAKEAGVEALGVLCGYGEKEELERYGFLLFEDSLEAMKYLKSTHSF</sequence>
<accession>A0A1W1C371</accession>
<dbReference type="SFLD" id="SFLDG01135">
    <property type="entry name" value="C1.5.6:_HAD__Beta-PGM__Phospha"/>
    <property type="match status" value="1"/>
</dbReference>
<protein>
    <submittedName>
        <fullName evidence="1">Phosphoglycolate phosphatase</fullName>
        <ecNumber evidence="1">3.1.3.18</ecNumber>
    </submittedName>
</protein>
<dbReference type="AlphaFoldDB" id="A0A1W1C371"/>
<dbReference type="InterPro" id="IPR036412">
    <property type="entry name" value="HAD-like_sf"/>
</dbReference>
<name>A0A1W1C371_9ZZZZ</name>
<dbReference type="SFLD" id="SFLDG01129">
    <property type="entry name" value="C1.5:_HAD__Beta-PGM__Phosphata"/>
    <property type="match status" value="1"/>
</dbReference>
<evidence type="ECO:0000313" key="1">
    <source>
        <dbReference type="EMBL" id="SFV60226.1"/>
    </source>
</evidence>
<proteinExistence type="predicted"/>
<dbReference type="Gene3D" id="1.10.150.240">
    <property type="entry name" value="Putative phosphatase, domain 2"/>
    <property type="match status" value="1"/>
</dbReference>